<dbReference type="EMBL" id="PYSW02000027">
    <property type="protein sequence ID" value="KAG2381497.1"/>
    <property type="molecule type" value="Genomic_DNA"/>
</dbReference>
<dbReference type="RefSeq" id="XP_044547177.1">
    <property type="nucleotide sequence ID" value="XM_044696351.1"/>
</dbReference>
<protein>
    <submittedName>
        <fullName evidence="2">Uncharacterized protein</fullName>
    </submittedName>
</protein>
<evidence type="ECO:0000313" key="2">
    <source>
        <dbReference type="EMBL" id="KAG2381497.1"/>
    </source>
</evidence>
<dbReference type="AlphaFoldDB" id="A0AA88KHU2"/>
<keyword evidence="1" id="KW-1133">Transmembrane helix</keyword>
<sequence>MNHRKASSSSTHPTDFMGVQRLKTKLLKHYKQKEVDSVVYSLLQHGFTHNNVYQWMLEGETLAQKFSMKTKQKAVLFQIVVMFHSDILLYLVRIGPPPTHTLLQSMLDPDGILCEQLRQSFVLAELVTCKPMYYPDDWKILQIWRPLLKLSHVTTLIRDFAMEYKNESLQDIQQKYETRLKQRDSLLSALKIFLKDGNHLVMPKNVFETDAFEELVFYFLIHSSQVAVLKDLVDVIFPAHLKWKHWNDDVKNRIFCMFLHVLNERYANRRINTFEEFSKEISNFVTLLNITQTNGFPILFICMGRWNHCVVDLLNRFKHLATKEQMKVVFHSELVTRDIPHYYHCISFLIRNYEIDPFEVVDNENIIYKLLQIEHSPFSIQMLLLPIIETLGLKKLSLNAISSSLNTEDQIRVALQSKLFSYGNEILRLNLTFVNTYLDPIVFDGEVILERLYTMLDMGYIGIDLYNCLLNHCKIKWNQADEIGNSYNSLHEYVMMRHEEEYQETKKKAQSDQKLLLLDSTNPVSVYVYCEKILTTNIKNNMVATC</sequence>
<evidence type="ECO:0000256" key="1">
    <source>
        <dbReference type="SAM" id="Phobius"/>
    </source>
</evidence>
<dbReference type="Proteomes" id="UP000816034">
    <property type="component" value="Unassembled WGS sequence"/>
</dbReference>
<accession>A0AA88KHU2</accession>
<evidence type="ECO:0000313" key="3">
    <source>
        <dbReference type="Proteomes" id="UP000816034"/>
    </source>
</evidence>
<feature type="transmembrane region" description="Helical" evidence="1">
    <location>
        <begin position="74"/>
        <end position="92"/>
    </location>
</feature>
<reference evidence="2 3" key="1">
    <citation type="journal article" date="2018" name="BMC Genomics">
        <title>The genome of Naegleria lovaniensis, the basis for a comparative approach to unravel pathogenicity factors of the human pathogenic amoeba N. fowleri.</title>
        <authorList>
            <person name="Liechti N."/>
            <person name="Schurch N."/>
            <person name="Bruggmann R."/>
            <person name="Wittwer M."/>
        </authorList>
    </citation>
    <scope>NUCLEOTIDE SEQUENCE [LARGE SCALE GENOMIC DNA]</scope>
    <source>
        <strain evidence="2 3">ATCC 30569</strain>
    </source>
</reference>
<keyword evidence="3" id="KW-1185">Reference proteome</keyword>
<organism evidence="2 3">
    <name type="scientific">Naegleria lovaniensis</name>
    <name type="common">Amoeba</name>
    <dbReference type="NCBI Taxonomy" id="51637"/>
    <lineage>
        <taxon>Eukaryota</taxon>
        <taxon>Discoba</taxon>
        <taxon>Heterolobosea</taxon>
        <taxon>Tetramitia</taxon>
        <taxon>Eutetramitia</taxon>
        <taxon>Vahlkampfiidae</taxon>
        <taxon>Naegleria</taxon>
    </lineage>
</organism>
<comment type="caution">
    <text evidence="2">The sequence shown here is derived from an EMBL/GenBank/DDBJ whole genome shotgun (WGS) entry which is preliminary data.</text>
</comment>
<dbReference type="GeneID" id="68098940"/>
<keyword evidence="1" id="KW-0472">Membrane</keyword>
<proteinExistence type="predicted"/>
<gene>
    <name evidence="2" type="ORF">C9374_006486</name>
</gene>
<keyword evidence="1" id="KW-0812">Transmembrane</keyword>
<name>A0AA88KHU2_NAELO</name>